<accession>A0A1I0V7A1</accession>
<dbReference type="CDD" id="cd00156">
    <property type="entry name" value="REC"/>
    <property type="match status" value="1"/>
</dbReference>
<dbReference type="SUPFAM" id="SSF52172">
    <property type="entry name" value="CheY-like"/>
    <property type="match status" value="1"/>
</dbReference>
<dbReference type="InterPro" id="IPR001789">
    <property type="entry name" value="Sig_transdc_resp-reg_receiver"/>
</dbReference>
<gene>
    <name evidence="6" type="ORF">SAMN05216249_101191</name>
</gene>
<dbReference type="EMBL" id="FOJY01000001">
    <property type="protein sequence ID" value="SFA71963.1"/>
    <property type="molecule type" value="Genomic_DNA"/>
</dbReference>
<dbReference type="PROSITE" id="PS50110">
    <property type="entry name" value="RESPONSE_REGULATORY"/>
    <property type="match status" value="1"/>
</dbReference>
<evidence type="ECO:0000259" key="5">
    <source>
        <dbReference type="PROSITE" id="PS50110"/>
    </source>
</evidence>
<keyword evidence="7" id="KW-1185">Reference proteome</keyword>
<dbReference type="Gene3D" id="3.40.50.2300">
    <property type="match status" value="1"/>
</dbReference>
<dbReference type="GO" id="GO:0000160">
    <property type="term" value="P:phosphorelay signal transduction system"/>
    <property type="evidence" value="ECO:0007669"/>
    <property type="project" value="InterPro"/>
</dbReference>
<dbReference type="RefSeq" id="WP_092869900.1">
    <property type="nucleotide sequence ID" value="NZ_FOJY01000001.1"/>
</dbReference>
<dbReference type="PANTHER" id="PTHR44591">
    <property type="entry name" value="STRESS RESPONSE REGULATOR PROTEIN 1"/>
    <property type="match status" value="1"/>
</dbReference>
<organism evidence="6 7">
    <name type="scientific">Acetitomaculum ruminis DSM 5522</name>
    <dbReference type="NCBI Taxonomy" id="1120918"/>
    <lineage>
        <taxon>Bacteria</taxon>
        <taxon>Bacillati</taxon>
        <taxon>Bacillota</taxon>
        <taxon>Clostridia</taxon>
        <taxon>Lachnospirales</taxon>
        <taxon>Lachnospiraceae</taxon>
        <taxon>Acetitomaculum</taxon>
    </lineage>
</organism>
<name>A0A1I0V7A1_9FIRM</name>
<reference evidence="6 7" key="1">
    <citation type="submission" date="2016-10" db="EMBL/GenBank/DDBJ databases">
        <authorList>
            <person name="de Groot N.N."/>
        </authorList>
    </citation>
    <scope>NUCLEOTIDE SEQUENCE [LARGE SCALE GENOMIC DNA]</scope>
    <source>
        <strain evidence="6 7">DSM 5522</strain>
    </source>
</reference>
<comment type="function">
    <text evidence="3">May play the central regulatory role in sporulation. It may be an element of the effector pathway responsible for the activation of sporulation genes in response to nutritional stress. Spo0A may act in concert with spo0H (a sigma factor) to control the expression of some genes that are critical to the sporulation process.</text>
</comment>
<dbReference type="PANTHER" id="PTHR44591:SF3">
    <property type="entry name" value="RESPONSE REGULATORY DOMAIN-CONTAINING PROTEIN"/>
    <property type="match status" value="1"/>
</dbReference>
<dbReference type="InterPro" id="IPR011006">
    <property type="entry name" value="CheY-like_superfamily"/>
</dbReference>
<dbReference type="Pfam" id="PF00072">
    <property type="entry name" value="Response_reg"/>
    <property type="match status" value="1"/>
</dbReference>
<evidence type="ECO:0000256" key="4">
    <source>
        <dbReference type="PROSITE-ProRule" id="PRU00169"/>
    </source>
</evidence>
<feature type="domain" description="Response regulatory" evidence="5">
    <location>
        <begin position="124"/>
        <end position="239"/>
    </location>
</feature>
<dbReference type="OrthoDB" id="1706569at2"/>
<keyword evidence="2 4" id="KW-0597">Phosphoprotein</keyword>
<evidence type="ECO:0000256" key="3">
    <source>
        <dbReference type="ARBA" id="ARBA00024867"/>
    </source>
</evidence>
<dbReference type="STRING" id="1120918.SAMN05216249_101191"/>
<evidence type="ECO:0000313" key="6">
    <source>
        <dbReference type="EMBL" id="SFA71963.1"/>
    </source>
</evidence>
<evidence type="ECO:0000256" key="1">
    <source>
        <dbReference type="ARBA" id="ARBA00018672"/>
    </source>
</evidence>
<dbReference type="InterPro" id="IPR050595">
    <property type="entry name" value="Bact_response_regulator"/>
</dbReference>
<evidence type="ECO:0000313" key="7">
    <source>
        <dbReference type="Proteomes" id="UP000198838"/>
    </source>
</evidence>
<proteinExistence type="predicted"/>
<evidence type="ECO:0000256" key="2">
    <source>
        <dbReference type="ARBA" id="ARBA00022553"/>
    </source>
</evidence>
<sequence>MNNIILIIGKSASVTKKLHLELEEKYDVLSIHIDGLIKDEDFRNYVPDIIFVTDELDEEELNKSFRAVKWNPLLANVPLIMYTVTNKKEFVLNSLTKLCNDFLPSSATIEEKYDFIENYTSKKRILIADDDLITLDIIQMHLKTKYKTSAVSSGQQVLSYLVYHTPDLIILDYGMPRMNGLDTLILIRSKAKFKNIPVIMMTGSSKKNTLVEIMNNNASDYLIKPIQKNELLEAVENLIGKNNI</sequence>
<dbReference type="SMART" id="SM00448">
    <property type="entry name" value="REC"/>
    <property type="match status" value="1"/>
</dbReference>
<dbReference type="AlphaFoldDB" id="A0A1I0V7A1"/>
<dbReference type="Proteomes" id="UP000198838">
    <property type="component" value="Unassembled WGS sequence"/>
</dbReference>
<feature type="modified residue" description="4-aspartylphosphate" evidence="4">
    <location>
        <position position="172"/>
    </location>
</feature>
<protein>
    <recommendedName>
        <fullName evidence="1">Stage 0 sporulation protein A homolog</fullName>
    </recommendedName>
</protein>